<gene>
    <name evidence="2" type="ORF">CYJ32_07320</name>
</gene>
<feature type="region of interest" description="Disordered" evidence="1">
    <location>
        <begin position="166"/>
        <end position="206"/>
    </location>
</feature>
<sequence>MYANNYNQPQQAQQSAQPVKLASLGQLMNGGGAKSFFTGDSQPGAMVEGEIVSIEVTQVNVFGTSQPDYWQDGKPKQQIHIVLQTQLPPVDQDDDGRRSLWIKGWGIHLKALRDAVKKAGVHELHVGDRMSAKFVGFGERGKAPQPPKVYEYTIIPASQAAVSNLMGGGASATPAPVQSQPPTPATSASTPVPQVQSPAPAPQAQPTVDANQIIQLLNLGNSEESVAQMLHMDVATVHALAGQDGIAF</sequence>
<evidence type="ECO:0000256" key="1">
    <source>
        <dbReference type="SAM" id="MobiDB-lite"/>
    </source>
</evidence>
<dbReference type="Proteomes" id="UP000242263">
    <property type="component" value="Unassembled WGS sequence"/>
</dbReference>
<name>A0A2I1M1N2_9BIFI</name>
<comment type="caution">
    <text evidence="2">The sequence shown here is derived from an EMBL/GenBank/DDBJ whole genome shotgun (WGS) entry which is preliminary data.</text>
</comment>
<feature type="compositionally biased region" description="Low complexity" evidence="1">
    <location>
        <begin position="185"/>
        <end position="206"/>
    </location>
</feature>
<accession>A0A2I1M1N2</accession>
<dbReference type="RefSeq" id="WP_101541565.1">
    <property type="nucleotide sequence ID" value="NZ_PKGU01000006.1"/>
</dbReference>
<organism evidence="2 3">
    <name type="scientific">Alloscardovia omnicolens</name>
    <dbReference type="NCBI Taxonomy" id="419015"/>
    <lineage>
        <taxon>Bacteria</taxon>
        <taxon>Bacillati</taxon>
        <taxon>Actinomycetota</taxon>
        <taxon>Actinomycetes</taxon>
        <taxon>Bifidobacteriales</taxon>
        <taxon>Bifidobacteriaceae</taxon>
        <taxon>Alloscardovia</taxon>
    </lineage>
</organism>
<dbReference type="EMBL" id="PKGU01000006">
    <property type="protein sequence ID" value="PKZ14026.1"/>
    <property type="molecule type" value="Genomic_DNA"/>
</dbReference>
<protein>
    <submittedName>
        <fullName evidence="2">Uncharacterized protein</fullName>
    </submittedName>
</protein>
<reference evidence="2 3" key="1">
    <citation type="submission" date="2017-12" db="EMBL/GenBank/DDBJ databases">
        <title>Phylogenetic diversity of female urinary microbiome.</title>
        <authorList>
            <person name="Thomas-White K."/>
            <person name="Wolfe A.J."/>
        </authorList>
    </citation>
    <scope>NUCLEOTIDE SEQUENCE [LARGE SCALE GENOMIC DNA]</scope>
    <source>
        <strain evidence="2 3">UMB0064</strain>
    </source>
</reference>
<dbReference type="AlphaFoldDB" id="A0A2I1M1N2"/>
<evidence type="ECO:0000313" key="3">
    <source>
        <dbReference type="Proteomes" id="UP000242263"/>
    </source>
</evidence>
<proteinExistence type="predicted"/>
<evidence type="ECO:0000313" key="2">
    <source>
        <dbReference type="EMBL" id="PKZ14026.1"/>
    </source>
</evidence>